<feature type="domain" description="G-protein coupled receptors family 1 profile" evidence="10">
    <location>
        <begin position="43"/>
        <end position="305"/>
    </location>
</feature>
<evidence type="ECO:0000256" key="1">
    <source>
        <dbReference type="ARBA" id="ARBA00004141"/>
    </source>
</evidence>
<feature type="transmembrane region" description="Helical" evidence="9">
    <location>
        <begin position="27"/>
        <end position="51"/>
    </location>
</feature>
<dbReference type="EMBL" id="JARQWQ010000003">
    <property type="protein sequence ID" value="KAK2572751.1"/>
    <property type="molecule type" value="Genomic_DNA"/>
</dbReference>
<evidence type="ECO:0000256" key="5">
    <source>
        <dbReference type="ARBA" id="ARBA00023136"/>
    </source>
</evidence>
<evidence type="ECO:0000256" key="6">
    <source>
        <dbReference type="ARBA" id="ARBA00023170"/>
    </source>
</evidence>
<evidence type="ECO:0000259" key="10">
    <source>
        <dbReference type="PROSITE" id="PS50262"/>
    </source>
</evidence>
<organism evidence="11 12">
    <name type="scientific">Acropora cervicornis</name>
    <name type="common">Staghorn coral</name>
    <dbReference type="NCBI Taxonomy" id="6130"/>
    <lineage>
        <taxon>Eukaryota</taxon>
        <taxon>Metazoa</taxon>
        <taxon>Cnidaria</taxon>
        <taxon>Anthozoa</taxon>
        <taxon>Hexacorallia</taxon>
        <taxon>Scleractinia</taxon>
        <taxon>Astrocoeniina</taxon>
        <taxon>Acroporidae</taxon>
        <taxon>Acropora</taxon>
    </lineage>
</organism>
<evidence type="ECO:0000256" key="9">
    <source>
        <dbReference type="SAM" id="Phobius"/>
    </source>
</evidence>
<dbReference type="InterPro" id="IPR000276">
    <property type="entry name" value="GPCR_Rhodpsn"/>
</dbReference>
<dbReference type="PANTHER" id="PTHR45695">
    <property type="entry name" value="LEUCOKININ RECEPTOR-RELATED"/>
    <property type="match status" value="1"/>
</dbReference>
<dbReference type="Pfam" id="PF00001">
    <property type="entry name" value="7tm_1"/>
    <property type="match status" value="1"/>
</dbReference>
<reference evidence="11" key="1">
    <citation type="journal article" date="2023" name="G3 (Bethesda)">
        <title>Whole genome assembly and annotation of the endangered Caribbean coral Acropora cervicornis.</title>
        <authorList>
            <person name="Selwyn J.D."/>
            <person name="Vollmer S.V."/>
        </authorList>
    </citation>
    <scope>NUCLEOTIDE SEQUENCE</scope>
    <source>
        <strain evidence="11">K2</strain>
    </source>
</reference>
<sequence>MNNAINGSGADTSSACPFPSLSSFQQFLRASSVLLVFTISLIGNIFILYVVKRNTKLHTVTHFLIVNLAGADLLITFVNMTVLFKTEVVGNDEAFGGIGGDVYCVGLIVVLNVSVSCSIFNLTVIAVERFCSIMFPFKRVFTLKLAKAIMVGIWVASFSITIPFFFHIKVKDYYGDGVFYCVEDWSPLDTVTASQVFQIVFFSLLYACPLLFILVLYLSIGVHLWKRQAQREISSLGYSPGRKRMTMQVTKMLVASVVAFALCWLPQHVTLFINYFMLDRCPPEFLWFGGTLLAYTNSAMNPIIYVAFHSEYRKQCKLILTRCHHLCTRLSKNPTGNSLNLDSERSRKTKNDKGLNVVTVLSFKQKREEVAAPETGCNITLDPEAQLGNDNFVSLSEICDRYTGSDELRKKTYSSHLDAGEGRDLSSF</sequence>
<reference evidence="11" key="2">
    <citation type="journal article" date="2023" name="Science">
        <title>Genomic signatures of disease resistance in endangered staghorn corals.</title>
        <authorList>
            <person name="Vollmer S.V."/>
            <person name="Selwyn J.D."/>
            <person name="Despard B.A."/>
            <person name="Roesel C.L."/>
        </authorList>
    </citation>
    <scope>NUCLEOTIDE SEQUENCE</scope>
    <source>
        <strain evidence="11">K2</strain>
    </source>
</reference>
<accession>A0AAD9R4S9</accession>
<keyword evidence="6 8" id="KW-0675">Receptor</keyword>
<feature type="transmembrane region" description="Helical" evidence="9">
    <location>
        <begin position="285"/>
        <end position="308"/>
    </location>
</feature>
<protein>
    <submittedName>
        <fullName evidence="11">Neuropeptide FF receptor 2</fullName>
    </submittedName>
</protein>
<dbReference type="SUPFAM" id="SSF81321">
    <property type="entry name" value="Family A G protein-coupled receptor-like"/>
    <property type="match status" value="1"/>
</dbReference>
<comment type="subcellular location">
    <subcellularLocation>
        <location evidence="1">Membrane</location>
        <topology evidence="1">Multi-pass membrane protein</topology>
    </subcellularLocation>
</comment>
<dbReference type="Gene3D" id="1.20.1070.10">
    <property type="entry name" value="Rhodopsin 7-helix transmembrane proteins"/>
    <property type="match status" value="1"/>
</dbReference>
<feature type="transmembrane region" description="Helical" evidence="9">
    <location>
        <begin position="252"/>
        <end position="273"/>
    </location>
</feature>
<comment type="similarity">
    <text evidence="8">Belongs to the G-protein coupled receptor 1 family.</text>
</comment>
<evidence type="ECO:0000256" key="4">
    <source>
        <dbReference type="ARBA" id="ARBA00023040"/>
    </source>
</evidence>
<feature type="transmembrane region" description="Helical" evidence="9">
    <location>
        <begin position="104"/>
        <end position="127"/>
    </location>
</feature>
<dbReference type="PANTHER" id="PTHR45695:SF9">
    <property type="entry name" value="LEUCOKININ RECEPTOR"/>
    <property type="match status" value="1"/>
</dbReference>
<keyword evidence="3 9" id="KW-1133">Transmembrane helix</keyword>
<dbReference type="InterPro" id="IPR017452">
    <property type="entry name" value="GPCR_Rhodpsn_7TM"/>
</dbReference>
<gene>
    <name evidence="11" type="ORF">P5673_001732</name>
</gene>
<evidence type="ECO:0000256" key="8">
    <source>
        <dbReference type="RuleBase" id="RU000688"/>
    </source>
</evidence>
<feature type="transmembrane region" description="Helical" evidence="9">
    <location>
        <begin position="148"/>
        <end position="168"/>
    </location>
</feature>
<evidence type="ECO:0000313" key="12">
    <source>
        <dbReference type="Proteomes" id="UP001249851"/>
    </source>
</evidence>
<keyword evidence="4 8" id="KW-0297">G-protein coupled receptor</keyword>
<dbReference type="GO" id="GO:0005886">
    <property type="term" value="C:plasma membrane"/>
    <property type="evidence" value="ECO:0007669"/>
    <property type="project" value="TreeGrafter"/>
</dbReference>
<keyword evidence="12" id="KW-1185">Reference proteome</keyword>
<dbReference type="GO" id="GO:0004930">
    <property type="term" value="F:G protein-coupled receptor activity"/>
    <property type="evidence" value="ECO:0007669"/>
    <property type="project" value="UniProtKB-KW"/>
</dbReference>
<dbReference type="PROSITE" id="PS00237">
    <property type="entry name" value="G_PROTEIN_RECEP_F1_1"/>
    <property type="match status" value="1"/>
</dbReference>
<dbReference type="PROSITE" id="PS50262">
    <property type="entry name" value="G_PROTEIN_RECEP_F1_2"/>
    <property type="match status" value="1"/>
</dbReference>
<dbReference type="PRINTS" id="PR00237">
    <property type="entry name" value="GPCRRHODOPSN"/>
</dbReference>
<dbReference type="AlphaFoldDB" id="A0AAD9R4S9"/>
<name>A0AAD9R4S9_ACRCE</name>
<feature type="transmembrane region" description="Helical" evidence="9">
    <location>
        <begin position="63"/>
        <end position="84"/>
    </location>
</feature>
<comment type="caution">
    <text evidence="11">The sequence shown here is derived from an EMBL/GenBank/DDBJ whole genome shotgun (WGS) entry which is preliminary data.</text>
</comment>
<keyword evidence="5 9" id="KW-0472">Membrane</keyword>
<evidence type="ECO:0000313" key="11">
    <source>
        <dbReference type="EMBL" id="KAK2572751.1"/>
    </source>
</evidence>
<dbReference type="Proteomes" id="UP001249851">
    <property type="component" value="Unassembled WGS sequence"/>
</dbReference>
<evidence type="ECO:0000256" key="2">
    <source>
        <dbReference type="ARBA" id="ARBA00022692"/>
    </source>
</evidence>
<proteinExistence type="inferred from homology"/>
<dbReference type="FunFam" id="1.20.1070.10:FF:000291">
    <property type="entry name" value="Predicted protein"/>
    <property type="match status" value="1"/>
</dbReference>
<keyword evidence="2 8" id="KW-0812">Transmembrane</keyword>
<dbReference type="CDD" id="cd00637">
    <property type="entry name" value="7tm_classA_rhodopsin-like"/>
    <property type="match status" value="1"/>
</dbReference>
<feature type="transmembrane region" description="Helical" evidence="9">
    <location>
        <begin position="196"/>
        <end position="218"/>
    </location>
</feature>
<evidence type="ECO:0000256" key="3">
    <source>
        <dbReference type="ARBA" id="ARBA00022989"/>
    </source>
</evidence>
<evidence type="ECO:0000256" key="7">
    <source>
        <dbReference type="ARBA" id="ARBA00023224"/>
    </source>
</evidence>
<keyword evidence="7 8" id="KW-0807">Transducer</keyword>